<evidence type="ECO:0000313" key="2">
    <source>
        <dbReference type="Proteomes" id="UP000828048"/>
    </source>
</evidence>
<name>A0ACB7X2Y2_9ERIC</name>
<protein>
    <submittedName>
        <fullName evidence="1">Uncharacterized protein</fullName>
    </submittedName>
</protein>
<accession>A0ACB7X2Y2</accession>
<gene>
    <name evidence="1" type="ORF">Vadar_020178</name>
</gene>
<keyword evidence="2" id="KW-1185">Reference proteome</keyword>
<evidence type="ECO:0000313" key="1">
    <source>
        <dbReference type="EMBL" id="KAH7834840.1"/>
    </source>
</evidence>
<proteinExistence type="predicted"/>
<dbReference type="EMBL" id="CM037152">
    <property type="protein sequence ID" value="KAH7834840.1"/>
    <property type="molecule type" value="Genomic_DNA"/>
</dbReference>
<sequence length="72" mass="8373">MLKHLQQFHNNKLKPTKSQDYIHPYLDRRDFYAHFKVNSTSSMPATLTRLDTLLLIKAIVITKRNSGETSAQ</sequence>
<comment type="caution">
    <text evidence="1">The sequence shown here is derived from an EMBL/GenBank/DDBJ whole genome shotgun (WGS) entry which is preliminary data.</text>
</comment>
<reference evidence="1 2" key="1">
    <citation type="journal article" date="2021" name="Hortic Res">
        <title>High-quality reference genome and annotation aids understanding of berry development for evergreen blueberry (Vaccinium darrowii).</title>
        <authorList>
            <person name="Yu J."/>
            <person name="Hulse-Kemp A.M."/>
            <person name="Babiker E."/>
            <person name="Staton M."/>
        </authorList>
    </citation>
    <scope>NUCLEOTIDE SEQUENCE [LARGE SCALE GENOMIC DNA]</scope>
    <source>
        <strain evidence="2">cv. NJ 8807/NJ 8810</strain>
        <tissue evidence="1">Young leaf</tissue>
    </source>
</reference>
<organism evidence="1 2">
    <name type="scientific">Vaccinium darrowii</name>
    <dbReference type="NCBI Taxonomy" id="229202"/>
    <lineage>
        <taxon>Eukaryota</taxon>
        <taxon>Viridiplantae</taxon>
        <taxon>Streptophyta</taxon>
        <taxon>Embryophyta</taxon>
        <taxon>Tracheophyta</taxon>
        <taxon>Spermatophyta</taxon>
        <taxon>Magnoliopsida</taxon>
        <taxon>eudicotyledons</taxon>
        <taxon>Gunneridae</taxon>
        <taxon>Pentapetalae</taxon>
        <taxon>asterids</taxon>
        <taxon>Ericales</taxon>
        <taxon>Ericaceae</taxon>
        <taxon>Vaccinioideae</taxon>
        <taxon>Vaccinieae</taxon>
        <taxon>Vaccinium</taxon>
    </lineage>
</organism>
<dbReference type="Proteomes" id="UP000828048">
    <property type="component" value="Chromosome 2"/>
</dbReference>